<keyword evidence="3 10" id="KW-0812">Transmembrane</keyword>
<dbReference type="Proteomes" id="UP000537260">
    <property type="component" value="Unassembled WGS sequence"/>
</dbReference>
<keyword evidence="10" id="KW-0813">Transport</keyword>
<gene>
    <name evidence="10" type="primary">fluC</name>
    <name evidence="10" type="synonym">crcB</name>
    <name evidence="11" type="ORF">HNR05_000531</name>
</gene>
<keyword evidence="10" id="KW-0479">Metal-binding</keyword>
<dbReference type="EMBL" id="JACCFM010000001">
    <property type="protein sequence ID" value="NYJ18740.1"/>
    <property type="molecule type" value="Genomic_DNA"/>
</dbReference>
<feature type="transmembrane region" description="Helical" evidence="10">
    <location>
        <begin position="76"/>
        <end position="95"/>
    </location>
</feature>
<keyword evidence="5 10" id="KW-0472">Membrane</keyword>
<dbReference type="GO" id="GO:0140114">
    <property type="term" value="P:cellular detoxification of fluoride"/>
    <property type="evidence" value="ECO:0007669"/>
    <property type="project" value="UniProtKB-UniRule"/>
</dbReference>
<dbReference type="Pfam" id="PF02537">
    <property type="entry name" value="CRCB"/>
    <property type="match status" value="1"/>
</dbReference>
<evidence type="ECO:0000256" key="6">
    <source>
        <dbReference type="ARBA" id="ARBA00023303"/>
    </source>
</evidence>
<evidence type="ECO:0000256" key="2">
    <source>
        <dbReference type="ARBA" id="ARBA00022475"/>
    </source>
</evidence>
<comment type="similarity">
    <text evidence="7 10">Belongs to the fluoride channel Fluc/FEX (TC 1.A.43) family.</text>
</comment>
<evidence type="ECO:0000256" key="3">
    <source>
        <dbReference type="ARBA" id="ARBA00022692"/>
    </source>
</evidence>
<keyword evidence="10" id="KW-0915">Sodium</keyword>
<comment type="caution">
    <text evidence="11">The sequence shown here is derived from an EMBL/GenBank/DDBJ whole genome shotgun (WGS) entry which is preliminary data.</text>
</comment>
<proteinExistence type="inferred from homology"/>
<dbReference type="RefSeq" id="WP_179577607.1">
    <property type="nucleotide sequence ID" value="NZ_JACCFM010000001.1"/>
</dbReference>
<comment type="activity regulation">
    <text evidence="10">Na(+) is not transported, but it plays an essential structural role and its presence is essential for fluoride channel function.</text>
</comment>
<dbReference type="InterPro" id="IPR003691">
    <property type="entry name" value="FluC"/>
</dbReference>
<keyword evidence="10" id="KW-0406">Ion transport</keyword>
<keyword evidence="2 10" id="KW-1003">Cell membrane</keyword>
<dbReference type="AlphaFoldDB" id="A0A7Z0J4V8"/>
<evidence type="ECO:0000256" key="9">
    <source>
        <dbReference type="ARBA" id="ARBA00049940"/>
    </source>
</evidence>
<protein>
    <recommendedName>
        <fullName evidence="10">Fluoride-specific ion channel FluC</fullName>
    </recommendedName>
</protein>
<accession>A0A7Z0J4V8</accession>
<comment type="catalytic activity">
    <reaction evidence="8">
        <text>fluoride(in) = fluoride(out)</text>
        <dbReference type="Rhea" id="RHEA:76159"/>
        <dbReference type="ChEBI" id="CHEBI:17051"/>
    </reaction>
    <physiologicalReaction direction="left-to-right" evidence="8">
        <dbReference type="Rhea" id="RHEA:76160"/>
    </physiologicalReaction>
</comment>
<evidence type="ECO:0000313" key="11">
    <source>
        <dbReference type="EMBL" id="NYJ18740.1"/>
    </source>
</evidence>
<evidence type="ECO:0000256" key="1">
    <source>
        <dbReference type="ARBA" id="ARBA00004651"/>
    </source>
</evidence>
<keyword evidence="6 10" id="KW-0407">Ion channel</keyword>
<organism evidence="11 12">
    <name type="scientific">Glaciibacter psychrotolerans</name>
    <dbReference type="NCBI Taxonomy" id="670054"/>
    <lineage>
        <taxon>Bacteria</taxon>
        <taxon>Bacillati</taxon>
        <taxon>Actinomycetota</taxon>
        <taxon>Actinomycetes</taxon>
        <taxon>Micrococcales</taxon>
        <taxon>Microbacteriaceae</taxon>
        <taxon>Glaciibacter</taxon>
    </lineage>
</organism>
<feature type="transmembrane region" description="Helical" evidence="10">
    <location>
        <begin position="43"/>
        <end position="64"/>
    </location>
</feature>
<feature type="binding site" evidence="10">
    <location>
        <position position="86"/>
    </location>
    <ligand>
        <name>Na(+)</name>
        <dbReference type="ChEBI" id="CHEBI:29101"/>
        <note>structural</note>
    </ligand>
</feature>
<evidence type="ECO:0000313" key="12">
    <source>
        <dbReference type="Proteomes" id="UP000537260"/>
    </source>
</evidence>
<dbReference type="HAMAP" id="MF_00454">
    <property type="entry name" value="FluC"/>
    <property type="match status" value="1"/>
</dbReference>
<name>A0A7Z0J4V8_9MICO</name>
<evidence type="ECO:0000256" key="5">
    <source>
        <dbReference type="ARBA" id="ARBA00023136"/>
    </source>
</evidence>
<dbReference type="GO" id="GO:0062054">
    <property type="term" value="F:fluoride channel activity"/>
    <property type="evidence" value="ECO:0007669"/>
    <property type="project" value="UniProtKB-UniRule"/>
</dbReference>
<comment type="subcellular location">
    <subcellularLocation>
        <location evidence="1 10">Cell membrane</location>
        <topology evidence="1 10">Multi-pass membrane protein</topology>
    </subcellularLocation>
</comment>
<reference evidence="11 12" key="1">
    <citation type="submission" date="2020-07" db="EMBL/GenBank/DDBJ databases">
        <title>Sequencing the genomes of 1000 actinobacteria strains.</title>
        <authorList>
            <person name="Klenk H.-P."/>
        </authorList>
    </citation>
    <scope>NUCLEOTIDE SEQUENCE [LARGE SCALE GENOMIC DNA]</scope>
    <source>
        <strain evidence="11 12">LI1</strain>
    </source>
</reference>
<evidence type="ECO:0000256" key="4">
    <source>
        <dbReference type="ARBA" id="ARBA00022989"/>
    </source>
</evidence>
<dbReference type="GO" id="GO:0005886">
    <property type="term" value="C:plasma membrane"/>
    <property type="evidence" value="ECO:0007669"/>
    <property type="project" value="UniProtKB-SubCell"/>
</dbReference>
<dbReference type="GO" id="GO:0046872">
    <property type="term" value="F:metal ion binding"/>
    <property type="evidence" value="ECO:0007669"/>
    <property type="project" value="UniProtKB-KW"/>
</dbReference>
<evidence type="ECO:0000256" key="7">
    <source>
        <dbReference type="ARBA" id="ARBA00035120"/>
    </source>
</evidence>
<evidence type="ECO:0000256" key="10">
    <source>
        <dbReference type="HAMAP-Rule" id="MF_00454"/>
    </source>
</evidence>
<feature type="transmembrane region" description="Helical" evidence="10">
    <location>
        <begin position="107"/>
        <end position="129"/>
    </location>
</feature>
<keyword evidence="12" id="KW-1185">Reference proteome</keyword>
<feature type="binding site" evidence="10">
    <location>
        <position position="89"/>
    </location>
    <ligand>
        <name>Na(+)</name>
        <dbReference type="ChEBI" id="CHEBI:29101"/>
        <note>structural</note>
    </ligand>
</feature>
<sequence>MTASRPSHLRWGSIALVGLGGTVGTLARETISLLVPSFGAFSIAIPLINLAGAFLLGFLYEALTRVSPREPRATRLRLLLGTGFCGGFTTYSALATDAAVLNSSGNLVLAVAILASTVVFGAVATWLGIAVGARVSRPRPSAPSAGTAAP</sequence>
<evidence type="ECO:0000256" key="8">
    <source>
        <dbReference type="ARBA" id="ARBA00035585"/>
    </source>
</evidence>
<comment type="function">
    <text evidence="9 10">Fluoride-specific ion channel. Important for reducing fluoride concentration in the cell, thus reducing its toxicity.</text>
</comment>
<keyword evidence="4 10" id="KW-1133">Transmembrane helix</keyword>